<protein>
    <recommendedName>
        <fullName evidence="4">Tyr recombinase domain-containing protein</fullName>
    </recommendedName>
</protein>
<dbReference type="EMBL" id="NZEX01000023">
    <property type="protein sequence ID" value="MAH62282.1"/>
    <property type="molecule type" value="Genomic_DNA"/>
</dbReference>
<dbReference type="AlphaFoldDB" id="A0A2D6YGJ5"/>
<gene>
    <name evidence="2" type="ORF">CMN54_02285</name>
</gene>
<evidence type="ECO:0000313" key="2">
    <source>
        <dbReference type="EMBL" id="MAH62282.1"/>
    </source>
</evidence>
<keyword evidence="1" id="KW-0812">Transmembrane</keyword>
<sequence>MIVPSPQSVFWSLLLALSVFFSQLTYYRQNSSKTKASVIFEKTQNMKTVCRLQGHQPAANTYRYLGMESEDALESAQMIKL</sequence>
<name>A0A2D6YGJ5_9DELT</name>
<keyword evidence="1" id="KW-0472">Membrane</keyword>
<evidence type="ECO:0008006" key="4">
    <source>
        <dbReference type="Google" id="ProtNLM"/>
    </source>
</evidence>
<reference evidence="3" key="1">
    <citation type="submission" date="2017-09" db="EMBL/GenBank/DDBJ databases">
        <title>The Reconstruction of 2,631 Draft Metagenome-Assembled Genomes from the Global Oceans.</title>
        <authorList>
            <person name="Tully B.J."/>
            <person name="Graham E.D."/>
            <person name="Heidelberg J.F."/>
        </authorList>
    </citation>
    <scope>NUCLEOTIDE SEQUENCE [LARGE SCALE GENOMIC DNA]</scope>
</reference>
<comment type="caution">
    <text evidence="2">The sequence shown here is derived from an EMBL/GenBank/DDBJ whole genome shotgun (WGS) entry which is preliminary data.</text>
</comment>
<evidence type="ECO:0000313" key="3">
    <source>
        <dbReference type="Proteomes" id="UP000226525"/>
    </source>
</evidence>
<dbReference type="Proteomes" id="UP000226525">
    <property type="component" value="Unassembled WGS sequence"/>
</dbReference>
<proteinExistence type="predicted"/>
<organism evidence="2 3">
    <name type="scientific">SAR324 cluster bacterium</name>
    <dbReference type="NCBI Taxonomy" id="2024889"/>
    <lineage>
        <taxon>Bacteria</taxon>
        <taxon>Deltaproteobacteria</taxon>
        <taxon>SAR324 cluster</taxon>
    </lineage>
</organism>
<evidence type="ECO:0000256" key="1">
    <source>
        <dbReference type="SAM" id="Phobius"/>
    </source>
</evidence>
<accession>A0A2D6YGJ5</accession>
<feature type="transmembrane region" description="Helical" evidence="1">
    <location>
        <begin position="6"/>
        <end position="27"/>
    </location>
</feature>
<keyword evidence="1" id="KW-1133">Transmembrane helix</keyword>